<keyword evidence="3 7" id="KW-0812">Transmembrane</keyword>
<evidence type="ECO:0000256" key="3">
    <source>
        <dbReference type="ARBA" id="ARBA00022692"/>
    </source>
</evidence>
<dbReference type="PANTHER" id="PTHR10926:SF0">
    <property type="entry name" value="CDC50, ISOFORM A"/>
    <property type="match status" value="1"/>
</dbReference>
<accession>A0A1X2HT88</accession>
<evidence type="ECO:0000256" key="7">
    <source>
        <dbReference type="SAM" id="Phobius"/>
    </source>
</evidence>
<evidence type="ECO:0000256" key="5">
    <source>
        <dbReference type="ARBA" id="ARBA00023136"/>
    </source>
</evidence>
<dbReference type="InterPro" id="IPR005045">
    <property type="entry name" value="CDC50/LEM3_fam"/>
</dbReference>
<keyword evidence="9" id="KW-1185">Reference proteome</keyword>
<dbReference type="GO" id="GO:0005794">
    <property type="term" value="C:Golgi apparatus"/>
    <property type="evidence" value="ECO:0007669"/>
    <property type="project" value="TreeGrafter"/>
</dbReference>
<dbReference type="InParanoid" id="A0A1X2HT88"/>
<dbReference type="Proteomes" id="UP000242180">
    <property type="component" value="Unassembled WGS sequence"/>
</dbReference>
<keyword evidence="5 7" id="KW-0472">Membrane</keyword>
<dbReference type="PANTHER" id="PTHR10926">
    <property type="entry name" value="CELL CYCLE CONTROL PROTEIN 50"/>
    <property type="match status" value="1"/>
</dbReference>
<gene>
    <name evidence="8" type="ORF">BCR43DRAFT_482122</name>
</gene>
<dbReference type="STRING" id="13706.A0A1X2HT88"/>
<protein>
    <submittedName>
        <fullName evidence="8">Ligand-effect modulator 3 family</fullName>
    </submittedName>
</protein>
<dbReference type="AlphaFoldDB" id="A0A1X2HT88"/>
<dbReference type="Pfam" id="PF03381">
    <property type="entry name" value="CDC50"/>
    <property type="match status" value="1"/>
</dbReference>
<comment type="similarity">
    <text evidence="2">Belongs to the CDC50/LEM3 family.</text>
</comment>
<sequence length="345" mass="38851">MLNYTHCNKYSTPVYLAPSLYNLHFSEPINMTDYESPAYHVQSTTSFQNPNWQNPNNLSIQQCIIDFTIPQTMTAPVFLYYRLTGFYQNHRQYIKSFDADQLSGKPVPGSGLGTNCNPLAITEDGTPIYPCGLIANSMFNDTRSNLTRIDNNVMTTYSFDTTNLAWPTDKHKYGKTQYPSSSLAPPPNWATRYPNGRYDDTHPPPDLSKDESFMVWMRMAALPDFRKIWGRNDAQTLEQGRYRISIDMNFDTTLYSGTKWIVISTTSPLGGRNPYLGITYMAIGGICLLLGILFTIKHCIRPRSLGDASRLTWNQPGGGLPKAAVTSGQKHPGSHGLWRRNVTSS</sequence>
<feature type="transmembrane region" description="Helical" evidence="7">
    <location>
        <begin position="275"/>
        <end position="296"/>
    </location>
</feature>
<dbReference type="GO" id="GO:0005886">
    <property type="term" value="C:plasma membrane"/>
    <property type="evidence" value="ECO:0007669"/>
    <property type="project" value="TreeGrafter"/>
</dbReference>
<dbReference type="OMA" id="KICNRTI"/>
<dbReference type="EMBL" id="MCGN01000001">
    <property type="protein sequence ID" value="ORZ02769.1"/>
    <property type="molecule type" value="Genomic_DNA"/>
</dbReference>
<comment type="subcellular location">
    <subcellularLocation>
        <location evidence="1">Membrane</location>
        <topology evidence="1">Multi-pass membrane protein</topology>
    </subcellularLocation>
</comment>
<evidence type="ECO:0000313" key="9">
    <source>
        <dbReference type="Proteomes" id="UP000242180"/>
    </source>
</evidence>
<evidence type="ECO:0000256" key="4">
    <source>
        <dbReference type="ARBA" id="ARBA00022989"/>
    </source>
</evidence>
<reference evidence="8 9" key="1">
    <citation type="submission" date="2016-07" db="EMBL/GenBank/DDBJ databases">
        <title>Pervasive Adenine N6-methylation of Active Genes in Fungi.</title>
        <authorList>
            <consortium name="DOE Joint Genome Institute"/>
            <person name="Mondo S.J."/>
            <person name="Dannebaum R.O."/>
            <person name="Kuo R.C."/>
            <person name="Labutti K."/>
            <person name="Haridas S."/>
            <person name="Kuo A."/>
            <person name="Salamov A."/>
            <person name="Ahrendt S.R."/>
            <person name="Lipzen A."/>
            <person name="Sullivan W."/>
            <person name="Andreopoulos W.B."/>
            <person name="Clum A."/>
            <person name="Lindquist E."/>
            <person name="Daum C."/>
            <person name="Ramamoorthy G.K."/>
            <person name="Gryganskyi A."/>
            <person name="Culley D."/>
            <person name="Magnuson J.K."/>
            <person name="James T.Y."/>
            <person name="O'Malley M.A."/>
            <person name="Stajich J.E."/>
            <person name="Spatafora J.W."/>
            <person name="Visel A."/>
            <person name="Grigoriev I.V."/>
        </authorList>
    </citation>
    <scope>NUCLEOTIDE SEQUENCE [LARGE SCALE GENOMIC DNA]</scope>
    <source>
        <strain evidence="8 9">NRRL 2496</strain>
    </source>
</reference>
<name>A0A1X2HT88_SYNRA</name>
<dbReference type="GO" id="GO:0005783">
    <property type="term" value="C:endoplasmic reticulum"/>
    <property type="evidence" value="ECO:0007669"/>
    <property type="project" value="TreeGrafter"/>
</dbReference>
<evidence type="ECO:0000256" key="2">
    <source>
        <dbReference type="ARBA" id="ARBA00009457"/>
    </source>
</evidence>
<evidence type="ECO:0000313" key="8">
    <source>
        <dbReference type="EMBL" id="ORZ02769.1"/>
    </source>
</evidence>
<dbReference type="OrthoDB" id="340608at2759"/>
<keyword evidence="4 7" id="KW-1133">Transmembrane helix</keyword>
<comment type="caution">
    <text evidence="8">The sequence shown here is derived from an EMBL/GenBank/DDBJ whole genome shotgun (WGS) entry which is preliminary data.</text>
</comment>
<feature type="region of interest" description="Disordered" evidence="6">
    <location>
        <begin position="322"/>
        <end position="345"/>
    </location>
</feature>
<evidence type="ECO:0000256" key="6">
    <source>
        <dbReference type="SAM" id="MobiDB-lite"/>
    </source>
</evidence>
<evidence type="ECO:0000256" key="1">
    <source>
        <dbReference type="ARBA" id="ARBA00004141"/>
    </source>
</evidence>
<proteinExistence type="inferred from homology"/>
<organism evidence="8 9">
    <name type="scientific">Syncephalastrum racemosum</name>
    <name type="common">Filamentous fungus</name>
    <dbReference type="NCBI Taxonomy" id="13706"/>
    <lineage>
        <taxon>Eukaryota</taxon>
        <taxon>Fungi</taxon>
        <taxon>Fungi incertae sedis</taxon>
        <taxon>Mucoromycota</taxon>
        <taxon>Mucoromycotina</taxon>
        <taxon>Mucoromycetes</taxon>
        <taxon>Mucorales</taxon>
        <taxon>Syncephalastraceae</taxon>
        <taxon>Syncephalastrum</taxon>
    </lineage>
</organism>